<comment type="caution">
    <text evidence="15">The sequence shown here is derived from an EMBL/GenBank/DDBJ whole genome shotgun (WGS) entry which is preliminary data.</text>
</comment>
<dbReference type="GO" id="GO:0005730">
    <property type="term" value="C:nucleolus"/>
    <property type="evidence" value="ECO:0007669"/>
    <property type="project" value="UniProtKB-SubCell"/>
</dbReference>
<dbReference type="InterPro" id="IPR008949">
    <property type="entry name" value="Isoprenoid_synthase_dom_sf"/>
</dbReference>
<evidence type="ECO:0000256" key="9">
    <source>
        <dbReference type="ARBA" id="ARBA00022884"/>
    </source>
</evidence>
<dbReference type="SMART" id="SM00487">
    <property type="entry name" value="DEXDc"/>
    <property type="match status" value="1"/>
</dbReference>
<dbReference type="InterPro" id="IPR027417">
    <property type="entry name" value="P-loop_NTPase"/>
</dbReference>
<feature type="region of interest" description="Disordered" evidence="12">
    <location>
        <begin position="427"/>
        <end position="492"/>
    </location>
</feature>
<keyword evidence="4" id="KW-0698">rRNA processing</keyword>
<dbReference type="Gene3D" id="1.10.600.10">
    <property type="entry name" value="Farnesyl Diphosphate Synthase"/>
    <property type="match status" value="1"/>
</dbReference>
<feature type="compositionally biased region" description="Basic and acidic residues" evidence="12">
    <location>
        <begin position="858"/>
        <end position="867"/>
    </location>
</feature>
<dbReference type="PROSITE" id="PS51192">
    <property type="entry name" value="HELICASE_ATP_BIND_1"/>
    <property type="match status" value="1"/>
</dbReference>
<dbReference type="GO" id="GO:0010333">
    <property type="term" value="F:terpene synthase activity"/>
    <property type="evidence" value="ECO:0007669"/>
    <property type="project" value="InterPro"/>
</dbReference>
<evidence type="ECO:0000259" key="14">
    <source>
        <dbReference type="PROSITE" id="PS51194"/>
    </source>
</evidence>
<dbReference type="InterPro" id="IPR011545">
    <property type="entry name" value="DEAD/DEAH_box_helicase_dom"/>
</dbReference>
<dbReference type="Pfam" id="PF00270">
    <property type="entry name" value="DEAD"/>
    <property type="match status" value="1"/>
</dbReference>
<feature type="region of interest" description="Disordered" evidence="12">
    <location>
        <begin position="1096"/>
        <end position="1132"/>
    </location>
</feature>
<evidence type="ECO:0000256" key="5">
    <source>
        <dbReference type="ARBA" id="ARBA00022741"/>
    </source>
</evidence>
<dbReference type="EC" id="3.6.4.13" evidence="11"/>
<dbReference type="SUPFAM" id="SSF52540">
    <property type="entry name" value="P-loop containing nucleoside triphosphate hydrolases"/>
    <property type="match status" value="1"/>
</dbReference>
<feature type="domain" description="Helicase C-terminal" evidence="14">
    <location>
        <begin position="803"/>
        <end position="1011"/>
    </location>
</feature>
<dbReference type="SUPFAM" id="SSF48576">
    <property type="entry name" value="Terpenoid synthases"/>
    <property type="match status" value="1"/>
</dbReference>
<dbReference type="PROSITE" id="PS51194">
    <property type="entry name" value="HELICASE_CTER"/>
    <property type="match status" value="1"/>
</dbReference>
<name>A0A7C8UI19_ORBOL</name>
<evidence type="ECO:0000313" key="15">
    <source>
        <dbReference type="EMBL" id="KAF3201075.1"/>
    </source>
</evidence>
<dbReference type="SMART" id="SM01178">
    <property type="entry name" value="DUF4217"/>
    <property type="match status" value="1"/>
</dbReference>
<comment type="similarity">
    <text evidence="2">Belongs to the terpene synthase family.</text>
</comment>
<comment type="domain">
    <text evidence="11">The Q motif is unique to and characteristic of the DEAD box family of RNA helicases and controls ATP binding and hydrolysis.</text>
</comment>
<dbReference type="GO" id="GO:0003723">
    <property type="term" value="F:RNA binding"/>
    <property type="evidence" value="ECO:0007669"/>
    <property type="project" value="UniProtKB-UniRule"/>
</dbReference>
<evidence type="ECO:0000256" key="11">
    <source>
        <dbReference type="RuleBase" id="RU365068"/>
    </source>
</evidence>
<evidence type="ECO:0000256" key="6">
    <source>
        <dbReference type="ARBA" id="ARBA00022801"/>
    </source>
</evidence>
<dbReference type="CDD" id="cd17949">
    <property type="entry name" value="DEADc_DDX31"/>
    <property type="match status" value="1"/>
</dbReference>
<keyword evidence="7 11" id="KW-0347">Helicase</keyword>
<dbReference type="CDD" id="cd18787">
    <property type="entry name" value="SF2_C_DEAD"/>
    <property type="match status" value="1"/>
</dbReference>
<evidence type="ECO:0000256" key="4">
    <source>
        <dbReference type="ARBA" id="ARBA00022552"/>
    </source>
</evidence>
<dbReference type="GO" id="GO:0003724">
    <property type="term" value="F:RNA helicase activity"/>
    <property type="evidence" value="ECO:0007669"/>
    <property type="project" value="UniProtKB-EC"/>
</dbReference>
<dbReference type="SMART" id="SM00490">
    <property type="entry name" value="HELICc"/>
    <property type="match status" value="1"/>
</dbReference>
<dbReference type="InterPro" id="IPR001650">
    <property type="entry name" value="Helicase_C-like"/>
</dbReference>
<dbReference type="InterPro" id="IPR025313">
    <property type="entry name" value="SPB4-like_CTE"/>
</dbReference>
<evidence type="ECO:0000256" key="3">
    <source>
        <dbReference type="ARBA" id="ARBA00022517"/>
    </source>
</evidence>
<dbReference type="AlphaFoldDB" id="A0A7C8UI19"/>
<evidence type="ECO:0000256" key="10">
    <source>
        <dbReference type="ARBA" id="ARBA00023242"/>
    </source>
</evidence>
<dbReference type="PANTHER" id="PTHR24031">
    <property type="entry name" value="RNA HELICASE"/>
    <property type="match status" value="1"/>
</dbReference>
<evidence type="ECO:0000256" key="12">
    <source>
        <dbReference type="SAM" id="MobiDB-lite"/>
    </source>
</evidence>
<reference evidence="15 16" key="1">
    <citation type="submission" date="2019-06" db="EMBL/GenBank/DDBJ databases">
        <authorList>
            <person name="Palmer J.M."/>
        </authorList>
    </citation>
    <scope>NUCLEOTIDE SEQUENCE [LARGE SCALE GENOMIC DNA]</scope>
    <source>
        <strain evidence="15 16">TWF191</strain>
    </source>
</reference>
<keyword evidence="9 11" id="KW-0694">RNA-binding</keyword>
<evidence type="ECO:0000259" key="13">
    <source>
        <dbReference type="PROSITE" id="PS51192"/>
    </source>
</evidence>
<protein>
    <recommendedName>
        <fullName evidence="11">ATP-dependent RNA helicase</fullName>
        <ecNumber evidence="11">3.6.4.13</ecNumber>
    </recommendedName>
</protein>
<proteinExistence type="inferred from homology"/>
<dbReference type="SFLD" id="SFLDG01020">
    <property type="entry name" value="Terpene_Cyclase_Like_2"/>
    <property type="match status" value="1"/>
</dbReference>
<keyword evidence="5 11" id="KW-0547">Nucleotide-binding</keyword>
<comment type="subcellular location">
    <subcellularLocation>
        <location evidence="1">Nucleus</location>
        <location evidence="1">Nucleolus</location>
    </subcellularLocation>
</comment>
<comment type="catalytic activity">
    <reaction evidence="11">
        <text>ATP + H2O = ADP + phosphate + H(+)</text>
        <dbReference type="Rhea" id="RHEA:13065"/>
        <dbReference type="ChEBI" id="CHEBI:15377"/>
        <dbReference type="ChEBI" id="CHEBI:15378"/>
        <dbReference type="ChEBI" id="CHEBI:30616"/>
        <dbReference type="ChEBI" id="CHEBI:43474"/>
        <dbReference type="ChEBI" id="CHEBI:456216"/>
        <dbReference type="EC" id="3.6.4.13"/>
    </reaction>
</comment>
<evidence type="ECO:0000313" key="16">
    <source>
        <dbReference type="Proteomes" id="UP000483672"/>
    </source>
</evidence>
<dbReference type="GO" id="GO:0005524">
    <property type="term" value="F:ATP binding"/>
    <property type="evidence" value="ECO:0007669"/>
    <property type="project" value="UniProtKB-UniRule"/>
</dbReference>
<dbReference type="GO" id="GO:0006364">
    <property type="term" value="P:rRNA processing"/>
    <property type="evidence" value="ECO:0007669"/>
    <property type="project" value="UniProtKB-KW"/>
</dbReference>
<dbReference type="Pfam" id="PF19086">
    <property type="entry name" value="Terpene_syn_C_2"/>
    <property type="match status" value="1"/>
</dbReference>
<evidence type="ECO:0000256" key="7">
    <source>
        <dbReference type="ARBA" id="ARBA00022806"/>
    </source>
</evidence>
<dbReference type="Pfam" id="PF13959">
    <property type="entry name" value="CTE_SPB4"/>
    <property type="match status" value="1"/>
</dbReference>
<feature type="region of interest" description="Disordered" evidence="12">
    <location>
        <begin position="840"/>
        <end position="877"/>
    </location>
</feature>
<dbReference type="Gene3D" id="3.40.50.300">
    <property type="entry name" value="P-loop containing nucleotide triphosphate hydrolases"/>
    <property type="match status" value="2"/>
</dbReference>
<feature type="domain" description="Helicase ATP-binding" evidence="13">
    <location>
        <begin position="561"/>
        <end position="762"/>
    </location>
</feature>
<evidence type="ECO:0000256" key="1">
    <source>
        <dbReference type="ARBA" id="ARBA00004604"/>
    </source>
</evidence>
<gene>
    <name evidence="15" type="primary">DBP7</name>
    <name evidence="15" type="ORF">TWF191_003491</name>
</gene>
<sequence>MRLGSHDYVQSLKGQTLTFPDIDGLFKDWPVGFNPHYEILRQVQNAELLKLLGPSKRYEALVAVDCAFHAASWWPTANFDSLRVVSALVAFLYVWDNEIDSPEFSDLSSNLDAGEQFRERTIAHIKTYLGDNLPESGIRSEEVETAIASFNPVGETAGFRLPKSQRQLFMEENIRFVVATGYEQRVELRGKAPTIEEYMHIRMGTSGVATLSVLTEYMMQIDLGDEIRNDPDIQAIHDQSNCIVSLVNDIFSLRRELMFPFYCNAVAVLYHKHRNLQMAVNKTYQMIVSSVYSLDDAGARLLARYPDRRSDLETFIYAAKTMCTGNITWSRMTQRYKLGVDKFDGTTSITLSFVDCALRPHQNLSNLILSSALEAKLSTTTRSHTMAEPDILVNFDLAPAANAFGASSSINGIRGGRWKDRFRAKKRLQNKRGKPSFLDAEGNQKSTNAQSRPHPKSDVPAGLNRDDGSGNRLKAGNELPGAPRSSHDQPIISSIFSSNPVSVVNVEKKGIENAGLAIPTNAPLKDGSVFSTMGLAPALASHLVNNMNISAPTSIQQIAVPQLISSDSDAFIQAETGSGKTLTYLLPLVHRIYTATLGGDKLHRDSGCFAIILAPTRELGRQIYTVLMQLLSHPSLHWLVPILILGGEKKKSEKARIRKGGNILVATPGRLADHLLNTTSLDVGFVKWLVLDEGDRLMELGFEETLQQILTALNERAQKRSNKAPLANLGLPDRRITVLCSATMKASVQKLGDMSLKDALYLKSNQKSDAANDGPKSFQAPAQLKQAYIVSPAKLRLVTLASILRRAFIRKKEHMKVIVFFSCADSVDFHYQAFRKIDDKEQHDTESETSSDEEKEVETEKLEDNKKKPQRPSLAAKSMAPLIDPTVSLFKLHGSLAQHIRTNTLNDFFHEKDGAVLFCTDVASRGLDLPNVDLVVQYDPPYSHEDYIHRIGRTARAGRDGRALLFLLPGCEEGYPSQVLKEQHLTRRLADEVLKKGFGAAPLPKAAKVVDPLWKKDFMPKNSGAKWEQEAIEFHLDIERRVLASDEFSNIAKRAFQSHIRAYATHVAAEREIFDIKQLHLGHIAKSFGLRERPGDIKLPARGKPGAVLSATGKRKLDSTDTNGDSMRDAQDEEELQRAAQMMRKKMREHMNIASEFNIG</sequence>
<organism evidence="15 16">
    <name type="scientific">Orbilia oligospora</name>
    <name type="common">Nematode-trapping fungus</name>
    <name type="synonym">Arthrobotrys oligospora</name>
    <dbReference type="NCBI Taxonomy" id="2813651"/>
    <lineage>
        <taxon>Eukaryota</taxon>
        <taxon>Fungi</taxon>
        <taxon>Dikarya</taxon>
        <taxon>Ascomycota</taxon>
        <taxon>Pezizomycotina</taxon>
        <taxon>Orbiliomycetes</taxon>
        <taxon>Orbiliales</taxon>
        <taxon>Orbiliaceae</taxon>
        <taxon>Orbilia</taxon>
    </lineage>
</organism>
<accession>A0A7C8UI19</accession>
<evidence type="ECO:0000256" key="8">
    <source>
        <dbReference type="ARBA" id="ARBA00022840"/>
    </source>
</evidence>
<dbReference type="GO" id="GO:0008299">
    <property type="term" value="P:isoprenoid biosynthetic process"/>
    <property type="evidence" value="ECO:0007669"/>
    <property type="project" value="UniProtKB-ARBA"/>
</dbReference>
<dbReference type="Pfam" id="PF00271">
    <property type="entry name" value="Helicase_C"/>
    <property type="match status" value="1"/>
</dbReference>
<dbReference type="GO" id="GO:0016787">
    <property type="term" value="F:hydrolase activity"/>
    <property type="evidence" value="ECO:0007669"/>
    <property type="project" value="UniProtKB-KW"/>
</dbReference>
<dbReference type="InterPro" id="IPR034686">
    <property type="entry name" value="Terpene_cyclase-like_2"/>
</dbReference>
<keyword evidence="6 11" id="KW-0378">Hydrolase</keyword>
<evidence type="ECO:0000256" key="2">
    <source>
        <dbReference type="ARBA" id="ARBA00006333"/>
    </source>
</evidence>
<dbReference type="EMBL" id="WIPF01000186">
    <property type="protein sequence ID" value="KAF3201075.1"/>
    <property type="molecule type" value="Genomic_DNA"/>
</dbReference>
<comment type="similarity">
    <text evidence="11">Belongs to the DEAD box helicase family.</text>
</comment>
<dbReference type="Proteomes" id="UP000483672">
    <property type="component" value="Unassembled WGS sequence"/>
</dbReference>
<dbReference type="InterPro" id="IPR014001">
    <property type="entry name" value="Helicase_ATP-bd"/>
</dbReference>
<comment type="function">
    <text evidence="11">RNA helicase.</text>
</comment>
<keyword evidence="10" id="KW-0539">Nucleus</keyword>
<feature type="compositionally biased region" description="Acidic residues" evidence="12">
    <location>
        <begin position="847"/>
        <end position="857"/>
    </location>
</feature>
<dbReference type="SFLD" id="SFLDS00005">
    <property type="entry name" value="Isoprenoid_Synthase_Type_I"/>
    <property type="match status" value="1"/>
</dbReference>
<keyword evidence="8 11" id="KW-0067">ATP-binding</keyword>
<keyword evidence="3" id="KW-0690">Ribosome biogenesis</keyword>